<keyword evidence="3" id="KW-0378">Hydrolase</keyword>
<dbReference type="AlphaFoldDB" id="A0AAU9LK99"/>
<evidence type="ECO:0000256" key="2">
    <source>
        <dbReference type="ARBA" id="ARBA00022670"/>
    </source>
</evidence>
<dbReference type="SUPFAM" id="SSF54001">
    <property type="entry name" value="Cysteine proteinases"/>
    <property type="match status" value="1"/>
</dbReference>
<keyword evidence="2" id="KW-0645">Protease</keyword>
<organism evidence="5 6">
    <name type="scientific">Lactuca virosa</name>
    <dbReference type="NCBI Taxonomy" id="75947"/>
    <lineage>
        <taxon>Eukaryota</taxon>
        <taxon>Viridiplantae</taxon>
        <taxon>Streptophyta</taxon>
        <taxon>Embryophyta</taxon>
        <taxon>Tracheophyta</taxon>
        <taxon>Spermatophyta</taxon>
        <taxon>Magnoliopsida</taxon>
        <taxon>eudicotyledons</taxon>
        <taxon>Gunneridae</taxon>
        <taxon>Pentapetalae</taxon>
        <taxon>asterids</taxon>
        <taxon>campanulids</taxon>
        <taxon>Asterales</taxon>
        <taxon>Asteraceae</taxon>
        <taxon>Cichorioideae</taxon>
        <taxon>Cichorieae</taxon>
        <taxon>Lactucinae</taxon>
        <taxon>Lactuca</taxon>
    </lineage>
</organism>
<dbReference type="EMBL" id="CAKMRJ010000001">
    <property type="protein sequence ID" value="CAH1413609.1"/>
    <property type="molecule type" value="Genomic_DNA"/>
</dbReference>
<dbReference type="GO" id="GO:0008234">
    <property type="term" value="F:cysteine-type peptidase activity"/>
    <property type="evidence" value="ECO:0007669"/>
    <property type="project" value="InterPro"/>
</dbReference>
<name>A0AAU9LK99_9ASTR</name>
<evidence type="ECO:0000259" key="4">
    <source>
        <dbReference type="Pfam" id="PF02902"/>
    </source>
</evidence>
<comment type="similarity">
    <text evidence="1">Belongs to the peptidase C48 family.</text>
</comment>
<accession>A0AAU9LK99</accession>
<dbReference type="Proteomes" id="UP001157418">
    <property type="component" value="Unassembled WGS sequence"/>
</dbReference>
<dbReference type="InterPro" id="IPR038765">
    <property type="entry name" value="Papain-like_cys_pep_sf"/>
</dbReference>
<gene>
    <name evidence="5" type="ORF">LVIROSA_LOCUS1566</name>
</gene>
<sequence length="129" mass="15113">MFINWSKICTLYIDKRWKSMIVRSEIAGTGSPGASYSYQLSGPHKHRRFRNRCHRNPCAKGIYSYLYETSFILSNMHWVLLVICPSSRVVYILDSLMKRVQNPVDTYYLLKLLYMAFASETKLAYPRVS</sequence>
<dbReference type="GO" id="GO:0006508">
    <property type="term" value="P:proteolysis"/>
    <property type="evidence" value="ECO:0007669"/>
    <property type="project" value="UniProtKB-KW"/>
</dbReference>
<evidence type="ECO:0000256" key="1">
    <source>
        <dbReference type="ARBA" id="ARBA00005234"/>
    </source>
</evidence>
<dbReference type="Gene3D" id="3.40.395.10">
    <property type="entry name" value="Adenoviral Proteinase, Chain A"/>
    <property type="match status" value="1"/>
</dbReference>
<dbReference type="InterPro" id="IPR003653">
    <property type="entry name" value="Peptidase_C48_C"/>
</dbReference>
<evidence type="ECO:0000313" key="6">
    <source>
        <dbReference type="Proteomes" id="UP001157418"/>
    </source>
</evidence>
<reference evidence="5 6" key="1">
    <citation type="submission" date="2022-01" db="EMBL/GenBank/DDBJ databases">
        <authorList>
            <person name="Xiong W."/>
            <person name="Schranz E."/>
        </authorList>
    </citation>
    <scope>NUCLEOTIDE SEQUENCE [LARGE SCALE GENOMIC DNA]</scope>
</reference>
<comment type="caution">
    <text evidence="5">The sequence shown here is derived from an EMBL/GenBank/DDBJ whole genome shotgun (WGS) entry which is preliminary data.</text>
</comment>
<protein>
    <recommendedName>
        <fullName evidence="4">Ubiquitin-like protease family profile domain-containing protein</fullName>
    </recommendedName>
</protein>
<evidence type="ECO:0000313" key="5">
    <source>
        <dbReference type="EMBL" id="CAH1413609.1"/>
    </source>
</evidence>
<feature type="domain" description="Ubiquitin-like protease family profile" evidence="4">
    <location>
        <begin position="55"/>
        <end position="101"/>
    </location>
</feature>
<dbReference type="Pfam" id="PF02902">
    <property type="entry name" value="Peptidase_C48"/>
    <property type="match status" value="1"/>
</dbReference>
<keyword evidence="6" id="KW-1185">Reference proteome</keyword>
<evidence type="ECO:0000256" key="3">
    <source>
        <dbReference type="ARBA" id="ARBA00022801"/>
    </source>
</evidence>
<proteinExistence type="inferred from homology"/>